<gene>
    <name evidence="2" type="ORF">M9458_018448</name>
</gene>
<dbReference type="Proteomes" id="UP001529510">
    <property type="component" value="Unassembled WGS sequence"/>
</dbReference>
<dbReference type="InterPro" id="IPR057400">
    <property type="entry name" value="ADGRF3/5_N"/>
</dbReference>
<feature type="domain" description="ADGRF3/5-like N-terminal" evidence="1">
    <location>
        <begin position="1"/>
        <end position="53"/>
    </location>
</feature>
<evidence type="ECO:0000259" key="1">
    <source>
        <dbReference type="Pfam" id="PF25387"/>
    </source>
</evidence>
<dbReference type="Pfam" id="PF25387">
    <property type="entry name" value="ADGRF3_N"/>
    <property type="match status" value="1"/>
</dbReference>
<evidence type="ECO:0000313" key="3">
    <source>
        <dbReference type="Proteomes" id="UP001529510"/>
    </source>
</evidence>
<organism evidence="2 3">
    <name type="scientific">Cirrhinus mrigala</name>
    <name type="common">Mrigala</name>
    <dbReference type="NCBI Taxonomy" id="683832"/>
    <lineage>
        <taxon>Eukaryota</taxon>
        <taxon>Metazoa</taxon>
        <taxon>Chordata</taxon>
        <taxon>Craniata</taxon>
        <taxon>Vertebrata</taxon>
        <taxon>Euteleostomi</taxon>
        <taxon>Actinopterygii</taxon>
        <taxon>Neopterygii</taxon>
        <taxon>Teleostei</taxon>
        <taxon>Ostariophysi</taxon>
        <taxon>Cypriniformes</taxon>
        <taxon>Cyprinidae</taxon>
        <taxon>Labeoninae</taxon>
        <taxon>Labeonini</taxon>
        <taxon>Cirrhinus</taxon>
    </lineage>
</organism>
<keyword evidence="3" id="KW-1185">Reference proteome</keyword>
<dbReference type="EMBL" id="JAMKFB020000008">
    <property type="protein sequence ID" value="KAL0186778.1"/>
    <property type="molecule type" value="Genomic_DNA"/>
</dbReference>
<dbReference type="AlphaFoldDB" id="A0ABD0QL66"/>
<feature type="non-terminal residue" evidence="2">
    <location>
        <position position="54"/>
    </location>
</feature>
<proteinExistence type="predicted"/>
<feature type="non-terminal residue" evidence="2">
    <location>
        <position position="1"/>
    </location>
</feature>
<comment type="caution">
    <text evidence="2">The sequence shown here is derived from an EMBL/GenBank/DDBJ whole genome shotgun (WGS) entry which is preliminary data.</text>
</comment>
<name>A0ABD0QL66_CIRMR</name>
<reference evidence="2 3" key="1">
    <citation type="submission" date="2024-05" db="EMBL/GenBank/DDBJ databases">
        <title>Genome sequencing and assembly of Indian major carp, Cirrhinus mrigala (Hamilton, 1822).</title>
        <authorList>
            <person name="Mohindra V."/>
            <person name="Chowdhury L.M."/>
            <person name="Lal K."/>
            <person name="Jena J.K."/>
        </authorList>
    </citation>
    <scope>NUCLEOTIDE SEQUENCE [LARGE SCALE GENOMIC DNA]</scope>
    <source>
        <strain evidence="2">CM1030</strain>
        <tissue evidence="2">Blood</tissue>
    </source>
</reference>
<evidence type="ECO:0000313" key="2">
    <source>
        <dbReference type="EMBL" id="KAL0186778.1"/>
    </source>
</evidence>
<protein>
    <recommendedName>
        <fullName evidence="1">ADGRF3/5-like N-terminal domain-containing protein</fullName>
    </recommendedName>
</protein>
<sequence>CVSNQNKTQCKCENQHVWSSEQCSKHGVCGPNQNDTCRCIASLPTVGTLCRPPP</sequence>
<accession>A0ABD0QL66</accession>